<comment type="similarity">
    <text evidence="7 8">Belongs to the pseudomonas-type ThrB family.</text>
</comment>
<dbReference type="PANTHER" id="PTHR21064">
    <property type="entry name" value="AMINOGLYCOSIDE PHOSPHOTRANSFERASE DOMAIN-CONTAINING PROTEIN-RELATED"/>
    <property type="match status" value="1"/>
</dbReference>
<comment type="pathway">
    <text evidence="8">Amino-acid biosynthesis; L-threonine biosynthesis; L-threonine from L-aspartate: step 4/5.</text>
</comment>
<dbReference type="Gene3D" id="3.90.1200.10">
    <property type="match status" value="1"/>
</dbReference>
<dbReference type="RefSeq" id="WP_173283672.1">
    <property type="nucleotide sequence ID" value="NZ_CP054020.1"/>
</dbReference>
<dbReference type="SUPFAM" id="SSF56112">
    <property type="entry name" value="Protein kinase-like (PK-like)"/>
    <property type="match status" value="1"/>
</dbReference>
<dbReference type="EMBL" id="CP054020">
    <property type="protein sequence ID" value="QKI88081.1"/>
    <property type="molecule type" value="Genomic_DNA"/>
</dbReference>
<dbReference type="GO" id="GO:0009088">
    <property type="term" value="P:threonine biosynthetic process"/>
    <property type="evidence" value="ECO:0007669"/>
    <property type="project" value="UniProtKB-UniRule"/>
</dbReference>
<accession>A0A7D4SM27</accession>
<organism evidence="11 12">
    <name type="scientific">Thiomicrorhabdus xiamenensis</name>
    <dbReference type="NCBI Taxonomy" id="2739063"/>
    <lineage>
        <taxon>Bacteria</taxon>
        <taxon>Pseudomonadati</taxon>
        <taxon>Pseudomonadota</taxon>
        <taxon>Gammaproteobacteria</taxon>
        <taxon>Thiotrichales</taxon>
        <taxon>Piscirickettsiaceae</taxon>
        <taxon>Thiomicrorhabdus</taxon>
    </lineage>
</organism>
<dbReference type="GO" id="GO:0004413">
    <property type="term" value="F:homoserine kinase activity"/>
    <property type="evidence" value="ECO:0007669"/>
    <property type="project" value="UniProtKB-UniRule"/>
</dbReference>
<dbReference type="Gene3D" id="3.30.200.20">
    <property type="entry name" value="Phosphorylase Kinase, domain 1"/>
    <property type="match status" value="1"/>
</dbReference>
<dbReference type="EC" id="2.7.1.39" evidence="8 9"/>
<evidence type="ECO:0000313" key="12">
    <source>
        <dbReference type="Proteomes" id="UP000504724"/>
    </source>
</evidence>
<dbReference type="KEGG" id="txa:HQN79_00100"/>
<name>A0A7D4SM27_9GAMM</name>
<evidence type="ECO:0000256" key="3">
    <source>
        <dbReference type="ARBA" id="ARBA00022697"/>
    </source>
</evidence>
<dbReference type="NCBIfam" id="TIGR00938">
    <property type="entry name" value="thrB_alt"/>
    <property type="match status" value="1"/>
</dbReference>
<comment type="catalytic activity">
    <reaction evidence="8">
        <text>L-homoserine + ATP = O-phospho-L-homoserine + ADP + H(+)</text>
        <dbReference type="Rhea" id="RHEA:13985"/>
        <dbReference type="ChEBI" id="CHEBI:15378"/>
        <dbReference type="ChEBI" id="CHEBI:30616"/>
        <dbReference type="ChEBI" id="CHEBI:57476"/>
        <dbReference type="ChEBI" id="CHEBI:57590"/>
        <dbReference type="ChEBI" id="CHEBI:456216"/>
        <dbReference type="EC" id="2.7.1.39"/>
    </reaction>
</comment>
<evidence type="ECO:0000256" key="7">
    <source>
        <dbReference type="ARBA" id="ARBA00038240"/>
    </source>
</evidence>
<dbReference type="PANTHER" id="PTHR21064:SF6">
    <property type="entry name" value="AMINOGLYCOSIDE PHOSPHOTRANSFERASE DOMAIN-CONTAINING PROTEIN"/>
    <property type="match status" value="1"/>
</dbReference>
<keyword evidence="12" id="KW-1185">Reference proteome</keyword>
<dbReference type="CDD" id="cd05153">
    <property type="entry name" value="HomoserineK_II"/>
    <property type="match status" value="1"/>
</dbReference>
<dbReference type="Pfam" id="PF01636">
    <property type="entry name" value="APH"/>
    <property type="match status" value="1"/>
</dbReference>
<evidence type="ECO:0000256" key="2">
    <source>
        <dbReference type="ARBA" id="ARBA00022679"/>
    </source>
</evidence>
<evidence type="ECO:0000256" key="6">
    <source>
        <dbReference type="ARBA" id="ARBA00022840"/>
    </source>
</evidence>
<keyword evidence="2 8" id="KW-0808">Transferase</keyword>
<keyword evidence="6 8" id="KW-0067">ATP-binding</keyword>
<proteinExistence type="inferred from homology"/>
<dbReference type="AlphaFoldDB" id="A0A7D4SM27"/>
<dbReference type="InterPro" id="IPR011009">
    <property type="entry name" value="Kinase-like_dom_sf"/>
</dbReference>
<dbReference type="UniPathway" id="UPA00050">
    <property type="reaction ID" value="UER00064"/>
</dbReference>
<evidence type="ECO:0000256" key="4">
    <source>
        <dbReference type="ARBA" id="ARBA00022741"/>
    </source>
</evidence>
<dbReference type="HAMAP" id="MF_00301">
    <property type="entry name" value="Homoser_kinase_2"/>
    <property type="match status" value="1"/>
</dbReference>
<keyword evidence="5 8" id="KW-0418">Kinase</keyword>
<keyword evidence="3 8" id="KW-0791">Threonine biosynthesis</keyword>
<keyword evidence="4 8" id="KW-0547">Nucleotide-binding</keyword>
<evidence type="ECO:0000256" key="5">
    <source>
        <dbReference type="ARBA" id="ARBA00022777"/>
    </source>
</evidence>
<evidence type="ECO:0000256" key="8">
    <source>
        <dbReference type="HAMAP-Rule" id="MF_00301"/>
    </source>
</evidence>
<keyword evidence="1 8" id="KW-0028">Amino-acid biosynthesis</keyword>
<protein>
    <recommendedName>
        <fullName evidence="8 9">Homoserine kinase</fullName>
        <shortName evidence="8">HK</shortName>
        <shortName evidence="8">HSK</shortName>
        <ecNumber evidence="8 9">2.7.1.39</ecNumber>
    </recommendedName>
</protein>
<evidence type="ECO:0000259" key="10">
    <source>
        <dbReference type="Pfam" id="PF01636"/>
    </source>
</evidence>
<evidence type="ECO:0000256" key="1">
    <source>
        <dbReference type="ARBA" id="ARBA00022605"/>
    </source>
</evidence>
<dbReference type="InterPro" id="IPR050249">
    <property type="entry name" value="Pseudomonas-type_ThrB"/>
</dbReference>
<dbReference type="Proteomes" id="UP000504724">
    <property type="component" value="Chromosome"/>
</dbReference>
<evidence type="ECO:0000256" key="9">
    <source>
        <dbReference type="NCBIfam" id="TIGR00938"/>
    </source>
</evidence>
<dbReference type="NCBIfam" id="NF003558">
    <property type="entry name" value="PRK05231.1"/>
    <property type="match status" value="1"/>
</dbReference>
<gene>
    <name evidence="8" type="primary">thrB</name>
    <name evidence="11" type="ORF">HQN79_00100</name>
</gene>
<reference evidence="11 12" key="1">
    <citation type="submission" date="2020-05" db="EMBL/GenBank/DDBJ databases">
        <title>Thiomicrorhabdus sediminis sp.nov. and Thiomicrorhabdus xiamenensis sp.nov., novel sulfur-oxidizing bacteria isolated from coastal sediment.</title>
        <authorList>
            <person name="Liu X."/>
        </authorList>
    </citation>
    <scope>NUCLEOTIDE SEQUENCE [LARGE SCALE GENOMIC DNA]</scope>
    <source>
        <strain evidence="11 12">G2</strain>
    </source>
</reference>
<sequence>MSVYTVVEQDDLVEFLQDYEVGELASFEGISAGIENTNYFVNTVKDGQRQQFVLTIFEHHSFDELPYFLNIMAFMAEHEIPTAHPVKSISNGYLKELLGKPAALVERLKGGGVEIPNEAQCAVMGENLARFHLAGKDFSDFRPNDRGLDWMQSTINLINDFLPKDEKCLIEEELVFQKAIDWAHLPQGVIHADLFCDNALFSGNELSGIIDLYYACNAPFLYDLAVMVNDWCRINADTAEAIRFDEVKVTAMLNAYRSQRPLTDAEEAAWPAALRLAALRFFLSRLKDKHMPREGEMTQIKDPDVFKAVLKLHRDA</sequence>
<feature type="domain" description="Aminoglycoside phosphotransferase" evidence="10">
    <location>
        <begin position="27"/>
        <end position="238"/>
    </location>
</feature>
<dbReference type="InterPro" id="IPR002575">
    <property type="entry name" value="Aminoglycoside_PTrfase"/>
</dbReference>
<dbReference type="GO" id="GO:0005524">
    <property type="term" value="F:ATP binding"/>
    <property type="evidence" value="ECO:0007669"/>
    <property type="project" value="UniProtKB-KW"/>
</dbReference>
<dbReference type="InterPro" id="IPR005280">
    <property type="entry name" value="Homoserine_kinase_II"/>
</dbReference>
<evidence type="ECO:0000313" key="11">
    <source>
        <dbReference type="EMBL" id="QKI88081.1"/>
    </source>
</evidence>